<dbReference type="InterPro" id="IPR011701">
    <property type="entry name" value="MFS"/>
</dbReference>
<feature type="transmembrane region" description="Helical" evidence="6">
    <location>
        <begin position="382"/>
        <end position="401"/>
    </location>
</feature>
<dbReference type="SUPFAM" id="SSF103473">
    <property type="entry name" value="MFS general substrate transporter"/>
    <property type="match status" value="1"/>
</dbReference>
<dbReference type="PANTHER" id="PTHR23513:SF11">
    <property type="entry name" value="STAPHYLOFERRIN A TRANSPORTER"/>
    <property type="match status" value="1"/>
</dbReference>
<feature type="transmembrane region" description="Helical" evidence="6">
    <location>
        <begin position="110"/>
        <end position="134"/>
    </location>
</feature>
<evidence type="ECO:0000256" key="2">
    <source>
        <dbReference type="ARBA" id="ARBA00022475"/>
    </source>
</evidence>
<keyword evidence="2" id="KW-1003">Cell membrane</keyword>
<sequence>MGRHRRPFDRQVTYHEVFGVGEFRSIWLAQTLSYVGDQLAQIALAVLVYNNTHSALRTAVAYALTYLPSIMGGPVLSVLADLIPRRRVMIVCDVARTGIVALMALHHTPFAVLCFLIFWTVLLGAPFTAARAALLSEVLPGDMYVVGSAINNITHQFTQMLGFLVGGAVIFAVGAHQALAVDAATFAISAVILLTGVRARPAPRRESRKRPSLWTITREGARLVFRDRTLRPLVCFAWLCGFYVLPEGLAAPYAKTFGAGPVFVGLLMSAMPCGMVLGSLAYSRFVRPDDRLRFMGWMAMLSCAPLLGTALRPPLWAVIVLLALSGVGSAYQLAANAAYVAAVPPDGRGQAFGLAQSGILASQGVGILIGGALAQVLGPEPVVALAGIAGLSAATMLAMSWTRIRGEVIASNQERAMSAAA</sequence>
<comment type="caution">
    <text evidence="7">The sequence shown here is derived from an EMBL/GenBank/DDBJ whole genome shotgun (WGS) entry which is preliminary data.</text>
</comment>
<dbReference type="Pfam" id="PF07690">
    <property type="entry name" value="MFS_1"/>
    <property type="match status" value="2"/>
</dbReference>
<feature type="transmembrane region" description="Helical" evidence="6">
    <location>
        <begin position="317"/>
        <end position="342"/>
    </location>
</feature>
<feature type="transmembrane region" description="Helical" evidence="6">
    <location>
        <begin position="260"/>
        <end position="282"/>
    </location>
</feature>
<dbReference type="InterPro" id="IPR036259">
    <property type="entry name" value="MFS_trans_sf"/>
</dbReference>
<evidence type="ECO:0000256" key="4">
    <source>
        <dbReference type="ARBA" id="ARBA00022989"/>
    </source>
</evidence>
<keyword evidence="3 6" id="KW-0812">Transmembrane</keyword>
<feature type="transmembrane region" description="Helical" evidence="6">
    <location>
        <begin position="354"/>
        <end position="376"/>
    </location>
</feature>
<dbReference type="PANTHER" id="PTHR23513">
    <property type="entry name" value="INTEGRAL MEMBRANE EFFLUX PROTEIN-RELATED"/>
    <property type="match status" value="1"/>
</dbReference>
<evidence type="ECO:0000313" key="7">
    <source>
        <dbReference type="EMBL" id="GAA4619115.1"/>
    </source>
</evidence>
<reference evidence="8" key="1">
    <citation type="journal article" date="2019" name="Int. J. Syst. Evol. Microbiol.">
        <title>The Global Catalogue of Microorganisms (GCM) 10K type strain sequencing project: providing services to taxonomists for standard genome sequencing and annotation.</title>
        <authorList>
            <consortium name="The Broad Institute Genomics Platform"/>
            <consortium name="The Broad Institute Genome Sequencing Center for Infectious Disease"/>
            <person name="Wu L."/>
            <person name="Ma J."/>
        </authorList>
    </citation>
    <scope>NUCLEOTIDE SEQUENCE [LARGE SCALE GENOMIC DNA]</scope>
    <source>
        <strain evidence="8">JCM 17938</strain>
    </source>
</reference>
<accession>A0ABP8TZP1</accession>
<evidence type="ECO:0000256" key="1">
    <source>
        <dbReference type="ARBA" id="ARBA00004651"/>
    </source>
</evidence>
<keyword evidence="8" id="KW-1185">Reference proteome</keyword>
<feature type="transmembrane region" description="Helical" evidence="6">
    <location>
        <begin position="179"/>
        <end position="199"/>
    </location>
</feature>
<keyword evidence="4 6" id="KW-1133">Transmembrane helix</keyword>
<name>A0ABP8TZP1_9ACTN</name>
<feature type="transmembrane region" description="Helical" evidence="6">
    <location>
        <begin position="155"/>
        <end position="173"/>
    </location>
</feature>
<proteinExistence type="predicted"/>
<keyword evidence="5 6" id="KW-0472">Membrane</keyword>
<comment type="subcellular location">
    <subcellularLocation>
        <location evidence="1">Cell membrane</location>
        <topology evidence="1">Multi-pass membrane protein</topology>
    </subcellularLocation>
</comment>
<gene>
    <name evidence="7" type="ORF">GCM10023195_86320</name>
</gene>
<evidence type="ECO:0000256" key="5">
    <source>
        <dbReference type="ARBA" id="ARBA00023136"/>
    </source>
</evidence>
<feature type="transmembrane region" description="Helical" evidence="6">
    <location>
        <begin position="233"/>
        <end position="254"/>
    </location>
</feature>
<dbReference type="CDD" id="cd06173">
    <property type="entry name" value="MFS_MefA_like"/>
    <property type="match status" value="1"/>
</dbReference>
<evidence type="ECO:0000256" key="3">
    <source>
        <dbReference type="ARBA" id="ARBA00022692"/>
    </source>
</evidence>
<evidence type="ECO:0000256" key="6">
    <source>
        <dbReference type="SAM" id="Phobius"/>
    </source>
</evidence>
<protein>
    <submittedName>
        <fullName evidence="7">MFS transporter</fullName>
    </submittedName>
</protein>
<dbReference type="RefSeq" id="WP_345367247.1">
    <property type="nucleotide sequence ID" value="NZ_BAABHJ010000040.1"/>
</dbReference>
<feature type="transmembrane region" description="Helical" evidence="6">
    <location>
        <begin position="294"/>
        <end position="311"/>
    </location>
</feature>
<dbReference type="Proteomes" id="UP001500212">
    <property type="component" value="Unassembled WGS sequence"/>
</dbReference>
<dbReference type="EMBL" id="BAABHJ010000040">
    <property type="protein sequence ID" value="GAA4619115.1"/>
    <property type="molecule type" value="Genomic_DNA"/>
</dbReference>
<organism evidence="7 8">
    <name type="scientific">Actinoallomurus liliacearum</name>
    <dbReference type="NCBI Taxonomy" id="1080073"/>
    <lineage>
        <taxon>Bacteria</taxon>
        <taxon>Bacillati</taxon>
        <taxon>Actinomycetota</taxon>
        <taxon>Actinomycetes</taxon>
        <taxon>Streptosporangiales</taxon>
        <taxon>Thermomonosporaceae</taxon>
        <taxon>Actinoallomurus</taxon>
    </lineage>
</organism>
<evidence type="ECO:0000313" key="8">
    <source>
        <dbReference type="Proteomes" id="UP001500212"/>
    </source>
</evidence>
<feature type="transmembrane region" description="Helical" evidence="6">
    <location>
        <begin position="59"/>
        <end position="80"/>
    </location>
</feature>
<dbReference type="Gene3D" id="1.20.1250.20">
    <property type="entry name" value="MFS general substrate transporter like domains"/>
    <property type="match status" value="1"/>
</dbReference>